<dbReference type="AlphaFoldDB" id="S5YR28"/>
<accession>S5YR28</accession>
<dbReference type="InterPro" id="IPR019056">
    <property type="entry name" value="Phage_TAC_6"/>
</dbReference>
<dbReference type="EMBL" id="CP006650">
    <property type="protein sequence ID" value="AGT07711.1"/>
    <property type="molecule type" value="Genomic_DNA"/>
</dbReference>
<evidence type="ECO:0008006" key="4">
    <source>
        <dbReference type="Google" id="ProtNLM"/>
    </source>
</evidence>
<feature type="compositionally biased region" description="Basic and acidic residues" evidence="1">
    <location>
        <begin position="71"/>
        <end position="85"/>
    </location>
</feature>
<evidence type="ECO:0000256" key="1">
    <source>
        <dbReference type="SAM" id="MobiDB-lite"/>
    </source>
</evidence>
<proteinExistence type="predicted"/>
<dbReference type="OrthoDB" id="7582980at2"/>
<sequence length="95" mass="9742">MSGVATEAGVAGLDWPGLLRVGLGPPAKGGLGLSPAEFWALTPAELALMLGVSPDTGAMTRDRLAALAARFPDRKPDDRKPEDLRPAGGGAPRQL</sequence>
<evidence type="ECO:0000313" key="3">
    <source>
        <dbReference type="Proteomes" id="UP000015480"/>
    </source>
</evidence>
<reference evidence="2 3" key="1">
    <citation type="journal article" date="2014" name="BMC Genomics">
        <title>Architecture and functions of a multipartite genome of the methylotrophic bacterium Paracoccus aminophilus JCM 7686, containing primary and secondary chromids.</title>
        <authorList>
            <person name="Dziewit L."/>
            <person name="Czarnecki J."/>
            <person name="Wibberg D."/>
            <person name="Radlinska M."/>
            <person name="Mrozek P."/>
            <person name="Szymczak M."/>
            <person name="Schluter A."/>
            <person name="Puhler A."/>
            <person name="Bartosik D."/>
        </authorList>
    </citation>
    <scope>NUCLEOTIDE SEQUENCE [LARGE SCALE GENOMIC DNA]</scope>
    <source>
        <strain evidence="2">JCM 7686</strain>
    </source>
</reference>
<dbReference type="STRING" id="1367847.JCM7686_0602"/>
<dbReference type="eggNOG" id="ENOG5032XZR">
    <property type="taxonomic scope" value="Bacteria"/>
</dbReference>
<gene>
    <name evidence="2" type="ORF">JCM7686_0602</name>
</gene>
<dbReference type="Proteomes" id="UP000015480">
    <property type="component" value="Chromosome"/>
</dbReference>
<name>S5YR28_PARAH</name>
<dbReference type="HOGENOM" id="CLU_188457_0_0_5"/>
<dbReference type="PATRIC" id="fig|1367847.3.peg.553"/>
<evidence type="ECO:0000313" key="2">
    <source>
        <dbReference type="EMBL" id="AGT07711.1"/>
    </source>
</evidence>
<dbReference type="Pfam" id="PF09550">
    <property type="entry name" value="Phage_TAC_6"/>
    <property type="match status" value="1"/>
</dbReference>
<dbReference type="KEGG" id="pami:JCM7686_0602"/>
<keyword evidence="3" id="KW-1185">Reference proteome</keyword>
<protein>
    <recommendedName>
        <fullName evidence="4">Phage tail assembly chaperone</fullName>
    </recommendedName>
</protein>
<feature type="region of interest" description="Disordered" evidence="1">
    <location>
        <begin position="69"/>
        <end position="95"/>
    </location>
</feature>
<organism evidence="2 3">
    <name type="scientific">Paracoccus aminophilus JCM 7686</name>
    <dbReference type="NCBI Taxonomy" id="1367847"/>
    <lineage>
        <taxon>Bacteria</taxon>
        <taxon>Pseudomonadati</taxon>
        <taxon>Pseudomonadota</taxon>
        <taxon>Alphaproteobacteria</taxon>
        <taxon>Rhodobacterales</taxon>
        <taxon>Paracoccaceae</taxon>
        <taxon>Paracoccus</taxon>
    </lineage>
</organism>